<evidence type="ECO:0000256" key="1">
    <source>
        <dbReference type="SAM" id="Phobius"/>
    </source>
</evidence>
<dbReference type="RefSeq" id="WP_036876082.1">
    <property type="nucleotide sequence ID" value="NZ_KK073873.1"/>
</dbReference>
<keyword evidence="1" id="KW-0472">Membrane</keyword>
<dbReference type="EMBL" id="JFBS01000001">
    <property type="protein sequence ID" value="EXG77802.1"/>
    <property type="molecule type" value="Genomic_DNA"/>
</dbReference>
<dbReference type="PANTHER" id="PTHR42709:SF4">
    <property type="entry name" value="INNER MEMBRANE PROTEIN YQAA"/>
    <property type="match status" value="1"/>
</dbReference>
<dbReference type="InterPro" id="IPR051311">
    <property type="entry name" value="DedA_domain"/>
</dbReference>
<feature type="transmembrane region" description="Helical" evidence="1">
    <location>
        <begin position="98"/>
        <end position="118"/>
    </location>
</feature>
<gene>
    <name evidence="2" type="ORF">XylorDRAFT_0149</name>
</gene>
<evidence type="ECO:0000313" key="3">
    <source>
        <dbReference type="Proteomes" id="UP000243438"/>
    </source>
</evidence>
<reference evidence="2" key="1">
    <citation type="submission" date="2013-07" db="EMBL/GenBank/DDBJ databases">
        <authorList>
            <consortium name="DOE Joint Genome Institute"/>
            <person name="Anderson I."/>
            <person name="Huntemann M."/>
            <person name="Han J."/>
            <person name="Chen A."/>
            <person name="Kyrpides N."/>
            <person name="Mavromatis K."/>
            <person name="Markowitz V."/>
            <person name="Palaniappan K."/>
            <person name="Ivanova N."/>
            <person name="Schaumberg A."/>
            <person name="Pati A."/>
            <person name="Liolios K."/>
            <person name="Nordberg H.P."/>
            <person name="Cantor M.N."/>
            <person name="Hua S.X."/>
            <person name="Woyke T."/>
        </authorList>
    </citation>
    <scope>NUCLEOTIDE SEQUENCE [LARGE SCALE GENOMIC DNA]</scope>
    <source>
        <strain evidence="2">DSM 17970</strain>
    </source>
</reference>
<dbReference type="Proteomes" id="UP000243438">
    <property type="component" value="Unassembled WGS sequence"/>
</dbReference>
<protein>
    <submittedName>
        <fullName evidence="2">Membrane protein</fullName>
    </submittedName>
</protein>
<feature type="transmembrane region" description="Helical" evidence="1">
    <location>
        <begin position="124"/>
        <end position="150"/>
    </location>
</feature>
<proteinExistence type="predicted"/>
<feature type="transmembrane region" description="Helical" evidence="1">
    <location>
        <begin position="12"/>
        <end position="40"/>
    </location>
</feature>
<comment type="caution">
    <text evidence="2">The sequence shown here is derived from an EMBL/GenBank/DDBJ whole genome shotgun (WGS) entry which is preliminary data.</text>
</comment>
<keyword evidence="3" id="KW-1185">Reference proteome</keyword>
<accession>A0ABN0RU91</accession>
<keyword evidence="1" id="KW-1133">Transmembrane helix</keyword>
<dbReference type="PANTHER" id="PTHR42709">
    <property type="entry name" value="ALKALINE PHOSPHATASE LIKE PROTEIN"/>
    <property type="match status" value="1"/>
</dbReference>
<keyword evidence="1" id="KW-0812">Transmembrane</keyword>
<sequence length="151" mass="16587">MGSIIQFLTEYGYTGMFVAAFLAGSFVPFSSEAVMLVLYATGLHPWTLIISGTIGNVAGSMFNYSIARFGNIDWISEHLHVKQEKLDRAKQIMSGRGAWMGFFAFLPIVGRPITIVLGLMRSNIIISITSISIGKILRYIILIFGATLIFG</sequence>
<evidence type="ECO:0000313" key="2">
    <source>
        <dbReference type="EMBL" id="EXG77802.1"/>
    </source>
</evidence>
<feature type="transmembrane region" description="Helical" evidence="1">
    <location>
        <begin position="46"/>
        <end position="66"/>
    </location>
</feature>
<name>A0ABN0RU91_9BACT</name>
<organism evidence="2 3">
    <name type="scientific">Xylanibacter oryzae DSM 17970</name>
    <dbReference type="NCBI Taxonomy" id="915438"/>
    <lineage>
        <taxon>Bacteria</taxon>
        <taxon>Pseudomonadati</taxon>
        <taxon>Bacteroidota</taxon>
        <taxon>Bacteroidia</taxon>
        <taxon>Bacteroidales</taxon>
        <taxon>Prevotellaceae</taxon>
        <taxon>Xylanibacter</taxon>
    </lineage>
</organism>